<feature type="domain" description="HTH LytTR-type" evidence="3">
    <location>
        <begin position="136"/>
        <end position="207"/>
    </location>
</feature>
<evidence type="ECO:0000259" key="2">
    <source>
        <dbReference type="PROSITE" id="PS50110"/>
    </source>
</evidence>
<dbReference type="Pfam" id="PF00072">
    <property type="entry name" value="Response_reg"/>
    <property type="match status" value="1"/>
</dbReference>
<dbReference type="InterPro" id="IPR001789">
    <property type="entry name" value="Sig_transdc_resp-reg_receiver"/>
</dbReference>
<sequence length="240" mass="27701">MNCIIIDDEPLAREEMRSLINEVSPVEILGEFSNALTALSFLKENKTDLIFLDIQMPKVTGLEFAEMIPEDSLIIFTTAYPQYALKSYELDAIDYLLKPVEKQRLKKAIDKAISYKELFSQTTVKNTVEGSNDASLMIKADKRYYKIQLDDIMFIEGLKDYVVIYTQNQKLITAMNLKTIHQKISSPLFLRVSKSYVVNMQHIESFDTHTIYIWEYEIPIGEVYRNDFFDKYSGGLIAGN</sequence>
<dbReference type="PROSITE" id="PS50930">
    <property type="entry name" value="HTH_LYTTR"/>
    <property type="match status" value="1"/>
</dbReference>
<dbReference type="Gene3D" id="2.40.50.1020">
    <property type="entry name" value="LytTr DNA-binding domain"/>
    <property type="match status" value="1"/>
</dbReference>
<dbReference type="RefSeq" id="WP_078772674.1">
    <property type="nucleotide sequence ID" value="NZ_CBCSBR010000010.1"/>
</dbReference>
<dbReference type="FunFam" id="3.40.50.2300:FF:000051">
    <property type="entry name" value="Two-component response regulator yehT"/>
    <property type="match status" value="1"/>
</dbReference>
<dbReference type="InterPro" id="IPR007492">
    <property type="entry name" value="LytTR_DNA-bd_dom"/>
</dbReference>
<dbReference type="SMART" id="SM00850">
    <property type="entry name" value="LytTR"/>
    <property type="match status" value="1"/>
</dbReference>
<dbReference type="PROSITE" id="PS50110">
    <property type="entry name" value="RESPONSE_REGULATORY"/>
    <property type="match status" value="1"/>
</dbReference>
<proteinExistence type="predicted"/>
<dbReference type="SMART" id="SM00448">
    <property type="entry name" value="REC"/>
    <property type="match status" value="1"/>
</dbReference>
<evidence type="ECO:0000313" key="4">
    <source>
        <dbReference type="EMBL" id="OPC61941.1"/>
    </source>
</evidence>
<dbReference type="PANTHER" id="PTHR37299:SF1">
    <property type="entry name" value="STAGE 0 SPORULATION PROTEIN A HOMOLOG"/>
    <property type="match status" value="1"/>
</dbReference>
<keyword evidence="1" id="KW-0597">Phosphoprotein</keyword>
<gene>
    <name evidence="4" type="ORF">BAZ10_08690</name>
</gene>
<dbReference type="SUPFAM" id="SSF52172">
    <property type="entry name" value="CheY-like"/>
    <property type="match status" value="1"/>
</dbReference>
<reference evidence="4 5" key="1">
    <citation type="submission" date="2016-06" db="EMBL/GenBank/DDBJ databases">
        <title>Revisiting the taxonomy of the Elizabethkingia Genus based on Whole-Genome Sequencing, Optical Mapping, and MALDI-TOF.</title>
        <authorList>
            <person name="Nicholson A.C."/>
        </authorList>
    </citation>
    <scope>NUCLEOTIDE SEQUENCE [LARGE SCALE GENOMIC DNA]</scope>
    <source>
        <strain evidence="4 5">G4070</strain>
    </source>
</reference>
<evidence type="ECO:0000313" key="5">
    <source>
        <dbReference type="Proteomes" id="UP000190813"/>
    </source>
</evidence>
<dbReference type="InterPro" id="IPR011006">
    <property type="entry name" value="CheY-like_superfamily"/>
</dbReference>
<dbReference type="EMBL" id="MAHX01000018">
    <property type="protein sequence ID" value="OPC61941.1"/>
    <property type="molecule type" value="Genomic_DNA"/>
</dbReference>
<comment type="caution">
    <text evidence="4">The sequence shown here is derived from an EMBL/GenBank/DDBJ whole genome shotgun (WGS) entry which is preliminary data.</text>
</comment>
<feature type="modified residue" description="4-aspartylphosphate" evidence="1">
    <location>
        <position position="53"/>
    </location>
</feature>
<keyword evidence="4" id="KW-0238">DNA-binding</keyword>
<dbReference type="InterPro" id="IPR046947">
    <property type="entry name" value="LytR-like"/>
</dbReference>
<dbReference type="PANTHER" id="PTHR37299">
    <property type="entry name" value="TRANSCRIPTIONAL REGULATOR-RELATED"/>
    <property type="match status" value="1"/>
</dbReference>
<evidence type="ECO:0000256" key="1">
    <source>
        <dbReference type="PROSITE-ProRule" id="PRU00169"/>
    </source>
</evidence>
<dbReference type="Gene3D" id="3.40.50.2300">
    <property type="match status" value="1"/>
</dbReference>
<dbReference type="Proteomes" id="UP000190813">
    <property type="component" value="Unassembled WGS sequence"/>
</dbReference>
<evidence type="ECO:0000259" key="3">
    <source>
        <dbReference type="PROSITE" id="PS50930"/>
    </source>
</evidence>
<dbReference type="Pfam" id="PF04397">
    <property type="entry name" value="LytTR"/>
    <property type="match status" value="1"/>
</dbReference>
<dbReference type="GO" id="GO:0003677">
    <property type="term" value="F:DNA binding"/>
    <property type="evidence" value="ECO:0007669"/>
    <property type="project" value="UniProtKB-KW"/>
</dbReference>
<accession>A0A1T3MCD3</accession>
<protein>
    <submittedName>
        <fullName evidence="4">DNA-binding response regulator</fullName>
    </submittedName>
</protein>
<keyword evidence="5" id="KW-1185">Reference proteome</keyword>
<name>A0A1T3MCD3_9FLAO</name>
<dbReference type="GO" id="GO:0000156">
    <property type="term" value="F:phosphorelay response regulator activity"/>
    <property type="evidence" value="ECO:0007669"/>
    <property type="project" value="InterPro"/>
</dbReference>
<feature type="domain" description="Response regulatory" evidence="2">
    <location>
        <begin position="2"/>
        <end position="113"/>
    </location>
</feature>
<organism evidence="4 5">
    <name type="scientific">Elizabethkingia occulta</name>
    <dbReference type="NCBI Taxonomy" id="1867263"/>
    <lineage>
        <taxon>Bacteria</taxon>
        <taxon>Pseudomonadati</taxon>
        <taxon>Bacteroidota</taxon>
        <taxon>Flavobacteriia</taxon>
        <taxon>Flavobacteriales</taxon>
        <taxon>Weeksellaceae</taxon>
        <taxon>Elizabethkingia</taxon>
    </lineage>
</organism>
<dbReference type="AlphaFoldDB" id="A0A1T3MCD3"/>